<feature type="compositionally biased region" description="Polar residues" evidence="1">
    <location>
        <begin position="149"/>
        <end position="180"/>
    </location>
</feature>
<feature type="compositionally biased region" description="Low complexity" evidence="1">
    <location>
        <begin position="197"/>
        <end position="208"/>
    </location>
</feature>
<dbReference type="Proteomes" id="UP000070444">
    <property type="component" value="Unassembled WGS sequence"/>
</dbReference>
<protein>
    <submittedName>
        <fullName evidence="2">Uncharacterized protein</fullName>
    </submittedName>
</protein>
<evidence type="ECO:0000313" key="2">
    <source>
        <dbReference type="EMBL" id="KXN69638.1"/>
    </source>
</evidence>
<name>A0A137P3Q3_CONC2</name>
<feature type="region of interest" description="Disordered" evidence="1">
    <location>
        <begin position="147"/>
        <end position="224"/>
    </location>
</feature>
<dbReference type="EMBL" id="KQ964528">
    <property type="protein sequence ID" value="KXN69638.1"/>
    <property type="molecule type" value="Genomic_DNA"/>
</dbReference>
<feature type="non-terminal residue" evidence="2">
    <location>
        <position position="224"/>
    </location>
</feature>
<feature type="region of interest" description="Disordered" evidence="1">
    <location>
        <begin position="59"/>
        <end position="108"/>
    </location>
</feature>
<evidence type="ECO:0000313" key="3">
    <source>
        <dbReference type="Proteomes" id="UP000070444"/>
    </source>
</evidence>
<sequence>MQHLLDNYRLAVYLPYRVPQNVTLPHEYTQLPINFDYLEVDCSLEEGLLEKSRRELTDRLDPLVGGTPVRENTPTSDPSLAASSSAAAENASEAETSKNSAPAKPSFDLSEFEDKLPNLSEDTSSNKPKNSVREDLVQLGQVFNHHAPQRQQSHPPVNIYQTLPPTFKTASPPLSSSPQQYGPLPPNAHIMKSNSSSPIPQTIPRRTTTPPPLPPKAFSSSPPA</sequence>
<proteinExistence type="predicted"/>
<keyword evidence="3" id="KW-1185">Reference proteome</keyword>
<organism evidence="2 3">
    <name type="scientific">Conidiobolus coronatus (strain ATCC 28846 / CBS 209.66 / NRRL 28638)</name>
    <name type="common">Delacroixia coronata</name>
    <dbReference type="NCBI Taxonomy" id="796925"/>
    <lineage>
        <taxon>Eukaryota</taxon>
        <taxon>Fungi</taxon>
        <taxon>Fungi incertae sedis</taxon>
        <taxon>Zoopagomycota</taxon>
        <taxon>Entomophthoromycotina</taxon>
        <taxon>Entomophthoromycetes</taxon>
        <taxon>Entomophthorales</taxon>
        <taxon>Ancylistaceae</taxon>
        <taxon>Conidiobolus</taxon>
    </lineage>
</organism>
<feature type="compositionally biased region" description="Low complexity" evidence="1">
    <location>
        <begin position="76"/>
        <end position="101"/>
    </location>
</feature>
<accession>A0A137P3Q3</accession>
<dbReference type="AlphaFoldDB" id="A0A137P3Q3"/>
<reference evidence="2 3" key="1">
    <citation type="journal article" date="2015" name="Genome Biol. Evol.">
        <title>Phylogenomic analyses indicate that early fungi evolved digesting cell walls of algal ancestors of land plants.</title>
        <authorList>
            <person name="Chang Y."/>
            <person name="Wang S."/>
            <person name="Sekimoto S."/>
            <person name="Aerts A.L."/>
            <person name="Choi C."/>
            <person name="Clum A."/>
            <person name="LaButti K.M."/>
            <person name="Lindquist E.A."/>
            <person name="Yee Ngan C."/>
            <person name="Ohm R.A."/>
            <person name="Salamov A.A."/>
            <person name="Grigoriev I.V."/>
            <person name="Spatafora J.W."/>
            <person name="Berbee M.L."/>
        </authorList>
    </citation>
    <scope>NUCLEOTIDE SEQUENCE [LARGE SCALE GENOMIC DNA]</scope>
    <source>
        <strain evidence="2 3">NRRL 28638</strain>
    </source>
</reference>
<evidence type="ECO:0000256" key="1">
    <source>
        <dbReference type="SAM" id="MobiDB-lite"/>
    </source>
</evidence>
<gene>
    <name evidence="2" type="ORF">CONCODRAFT_7915</name>
</gene>